<reference evidence="1" key="1">
    <citation type="submission" date="2022-03" db="EMBL/GenBank/DDBJ databases">
        <authorList>
            <person name="Sayadi A."/>
        </authorList>
    </citation>
    <scope>NUCLEOTIDE SEQUENCE</scope>
</reference>
<dbReference type="EMBL" id="CAKOFQ010006909">
    <property type="protein sequence ID" value="CAH1981470.1"/>
    <property type="molecule type" value="Genomic_DNA"/>
</dbReference>
<gene>
    <name evidence="1" type="ORF">ACAOBT_LOCUS14510</name>
</gene>
<name>A0A9P0KW09_ACAOB</name>
<comment type="caution">
    <text evidence="1">The sequence shown here is derived from an EMBL/GenBank/DDBJ whole genome shotgun (WGS) entry which is preliminary data.</text>
</comment>
<evidence type="ECO:0000313" key="2">
    <source>
        <dbReference type="Proteomes" id="UP001152888"/>
    </source>
</evidence>
<protein>
    <submittedName>
        <fullName evidence="1">Uncharacterized protein</fullName>
    </submittedName>
</protein>
<sequence length="81" mass="8777">MTTLQNGIVLGNLVLVQERMKNSKRVTLPAIVPLANQRRQATAPATTSTAPLPARQLQMATTTPLRAQNRFSSIHRSATGL</sequence>
<keyword evidence="2" id="KW-1185">Reference proteome</keyword>
<accession>A0A9P0KW09</accession>
<dbReference type="Proteomes" id="UP001152888">
    <property type="component" value="Unassembled WGS sequence"/>
</dbReference>
<dbReference type="AlphaFoldDB" id="A0A9P0KW09"/>
<organism evidence="1 2">
    <name type="scientific">Acanthoscelides obtectus</name>
    <name type="common">Bean weevil</name>
    <name type="synonym">Bruchus obtectus</name>
    <dbReference type="NCBI Taxonomy" id="200917"/>
    <lineage>
        <taxon>Eukaryota</taxon>
        <taxon>Metazoa</taxon>
        <taxon>Ecdysozoa</taxon>
        <taxon>Arthropoda</taxon>
        <taxon>Hexapoda</taxon>
        <taxon>Insecta</taxon>
        <taxon>Pterygota</taxon>
        <taxon>Neoptera</taxon>
        <taxon>Endopterygota</taxon>
        <taxon>Coleoptera</taxon>
        <taxon>Polyphaga</taxon>
        <taxon>Cucujiformia</taxon>
        <taxon>Chrysomeloidea</taxon>
        <taxon>Chrysomelidae</taxon>
        <taxon>Bruchinae</taxon>
        <taxon>Bruchini</taxon>
        <taxon>Acanthoscelides</taxon>
    </lineage>
</organism>
<dbReference type="OrthoDB" id="10261302at2759"/>
<proteinExistence type="predicted"/>
<evidence type="ECO:0000313" key="1">
    <source>
        <dbReference type="EMBL" id="CAH1981470.1"/>
    </source>
</evidence>